<dbReference type="AlphaFoldDB" id="A0A0F7X2A5"/>
<protein>
    <submittedName>
        <fullName evidence="1">Uncharacterized protein</fullName>
    </submittedName>
</protein>
<gene>
    <name evidence="1" type="ORF">BN1224_DC9_BU_00070</name>
</gene>
<evidence type="ECO:0000313" key="1">
    <source>
        <dbReference type="EMBL" id="CRI42682.1"/>
    </source>
</evidence>
<sequence>MPKKPLYSFEVRTLKNFLLETPICLENRIQPLPTGMAGEKSFVIFVVGK</sequence>
<dbReference type="EMBL" id="LN847051">
    <property type="protein sequence ID" value="CRI42682.1"/>
    <property type="molecule type" value="Genomic_DNA"/>
</dbReference>
<reference evidence="1" key="1">
    <citation type="submission" date="2015-05" db="EMBL/GenBank/DDBJ databases">
        <authorList>
            <person name="Rattei Thomas"/>
        </authorList>
    </citation>
    <scope>NUCLEOTIDE SEQUENCE</scope>
    <source>
        <strain evidence="1">DC9</strain>
    </source>
</reference>
<organism evidence="1">
    <name type="scientific">Chlamydia pneumoniae</name>
    <name type="common">Chlamydophila pneumoniae</name>
    <dbReference type="NCBI Taxonomy" id="83558"/>
    <lineage>
        <taxon>Bacteria</taxon>
        <taxon>Pseudomonadati</taxon>
        <taxon>Chlamydiota</taxon>
        <taxon>Chlamydiia</taxon>
        <taxon>Chlamydiales</taxon>
        <taxon>Chlamydiaceae</taxon>
        <taxon>Chlamydia/Chlamydophila group</taxon>
        <taxon>Chlamydia</taxon>
    </lineage>
</organism>
<accession>A0A0F7X2A5</accession>
<proteinExistence type="predicted"/>
<name>A0A0F7X2A5_CHLPN</name>